<protein>
    <submittedName>
        <fullName evidence="1">Uncharacterized protein</fullName>
    </submittedName>
</protein>
<comment type="caution">
    <text evidence="1">The sequence shown here is derived from an EMBL/GenBank/DDBJ whole genome shotgun (WGS) entry which is preliminary data.</text>
</comment>
<dbReference type="VEuPathDB" id="FungiDB:RhiirA1_461372"/>
<gene>
    <name evidence="1" type="ORF">RhiirC2_788074</name>
</gene>
<accession>A0A2N1MQV6</accession>
<dbReference type="Proteomes" id="UP000233469">
    <property type="component" value="Unassembled WGS sequence"/>
</dbReference>
<dbReference type="VEuPathDB" id="FungiDB:RhiirFUN_017520"/>
<dbReference type="VEuPathDB" id="FungiDB:FUN_000129"/>
<evidence type="ECO:0000313" key="1">
    <source>
        <dbReference type="EMBL" id="PKK64019.1"/>
    </source>
</evidence>
<dbReference type="EMBL" id="LLXL01001522">
    <property type="protein sequence ID" value="PKK64019.1"/>
    <property type="molecule type" value="Genomic_DNA"/>
</dbReference>
<dbReference type="AlphaFoldDB" id="A0A2N1MQV6"/>
<organism evidence="1 2">
    <name type="scientific">Rhizophagus irregularis</name>
    <dbReference type="NCBI Taxonomy" id="588596"/>
    <lineage>
        <taxon>Eukaryota</taxon>
        <taxon>Fungi</taxon>
        <taxon>Fungi incertae sedis</taxon>
        <taxon>Mucoromycota</taxon>
        <taxon>Glomeromycotina</taxon>
        <taxon>Glomeromycetes</taxon>
        <taxon>Glomerales</taxon>
        <taxon>Glomeraceae</taxon>
        <taxon>Rhizophagus</taxon>
    </lineage>
</organism>
<sequence length="117" mass="12996">MCKLYGIGEIDNPSLSSFPPSLVNILKFVHNGNGNNPVDYSVVLPRIARLIGITEEAIDAYIRVANQHGWAVPQGWSAKALIIKCSLDDNENQSLSKPEAQMLEQQKDKNIFNIFVN</sequence>
<reference evidence="1 2" key="2">
    <citation type="submission" date="2017-10" db="EMBL/GenBank/DDBJ databases">
        <title>Extensive intraspecific genome diversity in a model arbuscular mycorrhizal fungus.</title>
        <authorList>
            <person name="Chen E.C.H."/>
            <person name="Morin E."/>
            <person name="Baudet D."/>
            <person name="Noel J."/>
            <person name="Ndikumana S."/>
            <person name="Charron P."/>
            <person name="St-Onge C."/>
            <person name="Giorgi J."/>
            <person name="Grigoriev I.V."/>
            <person name="Roux C."/>
            <person name="Martin F.M."/>
            <person name="Corradi N."/>
        </authorList>
    </citation>
    <scope>NUCLEOTIDE SEQUENCE [LARGE SCALE GENOMIC DNA]</scope>
    <source>
        <strain evidence="1 2">C2</strain>
    </source>
</reference>
<proteinExistence type="predicted"/>
<name>A0A2N1MQV6_9GLOM</name>
<reference evidence="1 2" key="1">
    <citation type="submission" date="2016-04" db="EMBL/GenBank/DDBJ databases">
        <title>Genome analyses suggest a sexual origin of heterokaryosis in a supposedly ancient asexual fungus.</title>
        <authorList>
            <person name="Ropars J."/>
            <person name="Sedzielewska K."/>
            <person name="Noel J."/>
            <person name="Charron P."/>
            <person name="Farinelli L."/>
            <person name="Marton T."/>
            <person name="Kruger M."/>
            <person name="Pelin A."/>
            <person name="Brachmann A."/>
            <person name="Corradi N."/>
        </authorList>
    </citation>
    <scope>NUCLEOTIDE SEQUENCE [LARGE SCALE GENOMIC DNA]</scope>
    <source>
        <strain evidence="1 2">C2</strain>
    </source>
</reference>
<evidence type="ECO:0000313" key="2">
    <source>
        <dbReference type="Proteomes" id="UP000233469"/>
    </source>
</evidence>